<dbReference type="GO" id="GO:0005737">
    <property type="term" value="C:cytoplasm"/>
    <property type="evidence" value="ECO:0007669"/>
    <property type="project" value="TreeGrafter"/>
</dbReference>
<dbReference type="RefSeq" id="WP_127193015.1">
    <property type="nucleotide sequence ID" value="NZ_RZNY01000012.1"/>
</dbReference>
<evidence type="ECO:0000259" key="2">
    <source>
        <dbReference type="Pfam" id="PF00149"/>
    </source>
</evidence>
<proteinExistence type="predicted"/>
<sequence length="322" mass="36662">MAKTLRFREDGTFKIVQFTDPEFATNDQEEQQMEAMMLRILQDEQPDLVVFTGDIIASASTKDPADAFRRACCVPDRLNIPWAAVFGNHDSEATITREQLHAMQLTYPNNYAKPDPQGVHGSGNYVLTMKGKDQEAACALYFLDSGSYSPLEHSRMGFYDWIRRDQIDWYARESYRLTNSNGGTPLPSLAFFHIPLPEYNDVWDFNICYGERNDEFCCAPWVNSGLFAAMIEMGDVMGTFVGHDHGHDYWGDWHGIRLCYGRTTRNAYLDRPFAPGARVIVLHEGQRSFDTWLHLADGTLQSEQKKHEPVGRTPKIGAMGLR</sequence>
<dbReference type="CDD" id="cd07383">
    <property type="entry name" value="MPP_Dcr2"/>
    <property type="match status" value="1"/>
</dbReference>
<protein>
    <submittedName>
        <fullName evidence="3">Metallophosphoesterase</fullName>
    </submittedName>
</protein>
<accession>A0A3S1DR50</accession>
<dbReference type="EMBL" id="RZNY01000012">
    <property type="protein sequence ID" value="RUT45409.1"/>
    <property type="molecule type" value="Genomic_DNA"/>
</dbReference>
<dbReference type="AlphaFoldDB" id="A0A3S1DR50"/>
<dbReference type="Gene3D" id="3.60.21.10">
    <property type="match status" value="1"/>
</dbReference>
<evidence type="ECO:0000256" key="1">
    <source>
        <dbReference type="SAM" id="MobiDB-lite"/>
    </source>
</evidence>
<name>A0A3S1DR50_9BACL</name>
<evidence type="ECO:0000313" key="4">
    <source>
        <dbReference type="Proteomes" id="UP000279446"/>
    </source>
</evidence>
<keyword evidence="4" id="KW-1185">Reference proteome</keyword>
<dbReference type="PANTHER" id="PTHR32440:SF11">
    <property type="entry name" value="METALLOPHOSPHOESTERASE DOMAIN-CONTAINING PROTEIN"/>
    <property type="match status" value="1"/>
</dbReference>
<dbReference type="SUPFAM" id="SSF56300">
    <property type="entry name" value="Metallo-dependent phosphatases"/>
    <property type="match status" value="1"/>
</dbReference>
<reference evidence="3 4" key="1">
    <citation type="submission" date="2018-12" db="EMBL/GenBank/DDBJ databases">
        <authorList>
            <person name="Sun L."/>
            <person name="Chen Z."/>
        </authorList>
    </citation>
    <scope>NUCLEOTIDE SEQUENCE [LARGE SCALE GENOMIC DNA]</scope>
    <source>
        <strain evidence="3 4">DSM 15890</strain>
    </source>
</reference>
<dbReference type="Proteomes" id="UP000279446">
    <property type="component" value="Unassembled WGS sequence"/>
</dbReference>
<dbReference type="OrthoDB" id="9816081at2"/>
<organism evidence="3 4">
    <name type="scientific">Paenibacillus anaericanus</name>
    <dbReference type="NCBI Taxonomy" id="170367"/>
    <lineage>
        <taxon>Bacteria</taxon>
        <taxon>Bacillati</taxon>
        <taxon>Bacillota</taxon>
        <taxon>Bacilli</taxon>
        <taxon>Bacillales</taxon>
        <taxon>Paenibacillaceae</taxon>
        <taxon>Paenibacillus</taxon>
    </lineage>
</organism>
<feature type="region of interest" description="Disordered" evidence="1">
    <location>
        <begin position="303"/>
        <end position="322"/>
    </location>
</feature>
<evidence type="ECO:0000313" key="3">
    <source>
        <dbReference type="EMBL" id="RUT45409.1"/>
    </source>
</evidence>
<dbReference type="PIRSF" id="PIRSF030250">
    <property type="entry name" value="Ptase_At2g46880"/>
    <property type="match status" value="1"/>
</dbReference>
<gene>
    <name evidence="3" type="ORF">EJP82_15180</name>
</gene>
<feature type="domain" description="Calcineurin-like phosphoesterase" evidence="2">
    <location>
        <begin position="14"/>
        <end position="207"/>
    </location>
</feature>
<dbReference type="Pfam" id="PF00149">
    <property type="entry name" value="Metallophos"/>
    <property type="match status" value="1"/>
</dbReference>
<comment type="caution">
    <text evidence="3">The sequence shown here is derived from an EMBL/GenBank/DDBJ whole genome shotgun (WGS) entry which is preliminary data.</text>
</comment>
<dbReference type="GO" id="GO:0016788">
    <property type="term" value="F:hydrolase activity, acting on ester bonds"/>
    <property type="evidence" value="ECO:0007669"/>
    <property type="project" value="TreeGrafter"/>
</dbReference>
<dbReference type="InterPro" id="IPR004843">
    <property type="entry name" value="Calcineurin-like_PHP"/>
</dbReference>
<dbReference type="InterPro" id="IPR029052">
    <property type="entry name" value="Metallo-depent_PP-like"/>
</dbReference>
<dbReference type="PANTHER" id="PTHR32440">
    <property type="entry name" value="PHOSPHATASE DCR2-RELATED-RELATED"/>
    <property type="match status" value="1"/>
</dbReference>
<dbReference type="InterPro" id="IPR011230">
    <property type="entry name" value="PAP14/16/28/29"/>
</dbReference>